<dbReference type="InterPro" id="IPR036388">
    <property type="entry name" value="WH-like_DNA-bd_sf"/>
</dbReference>
<dbReference type="PANTHER" id="PTHR47691">
    <property type="entry name" value="REGULATOR-RELATED"/>
    <property type="match status" value="1"/>
</dbReference>
<dbReference type="Pfam" id="PF25872">
    <property type="entry name" value="HTH_77"/>
    <property type="match status" value="1"/>
</dbReference>
<dbReference type="PANTHER" id="PTHR47691:SF3">
    <property type="entry name" value="HTH-TYPE TRANSCRIPTIONAL REGULATOR RV0890C-RELATED"/>
    <property type="match status" value="1"/>
</dbReference>
<dbReference type="CDD" id="cd06170">
    <property type="entry name" value="LuxR_C_like"/>
    <property type="match status" value="1"/>
</dbReference>
<dbReference type="SUPFAM" id="SSF46894">
    <property type="entry name" value="C-terminal effector domain of the bipartite response regulators"/>
    <property type="match status" value="1"/>
</dbReference>
<comment type="caution">
    <text evidence="2">The sequence shown here is derived from an EMBL/GenBank/DDBJ whole genome shotgun (WGS) entry which is preliminary data.</text>
</comment>
<dbReference type="PROSITE" id="PS50043">
    <property type="entry name" value="HTH_LUXR_2"/>
    <property type="match status" value="1"/>
</dbReference>
<dbReference type="Gene3D" id="3.40.50.300">
    <property type="entry name" value="P-loop containing nucleotide triphosphate hydrolases"/>
    <property type="match status" value="1"/>
</dbReference>
<organism evidence="2 3">
    <name type="scientific">Actinomadura barringtoniae</name>
    <dbReference type="NCBI Taxonomy" id="1427535"/>
    <lineage>
        <taxon>Bacteria</taxon>
        <taxon>Bacillati</taxon>
        <taxon>Actinomycetota</taxon>
        <taxon>Actinomycetes</taxon>
        <taxon>Streptosporangiales</taxon>
        <taxon>Thermomonosporaceae</taxon>
        <taxon>Actinomadura</taxon>
    </lineage>
</organism>
<dbReference type="SUPFAM" id="SSF52540">
    <property type="entry name" value="P-loop containing nucleoside triphosphate hydrolases"/>
    <property type="match status" value="1"/>
</dbReference>
<sequence length="770" mass="84851">MTLTTIQGLTGDLPQETTGFVGRGDELTALATALDTSRIVTVLGPGGVGKTRLALRTAAMEGARYEHGVVLAELSGLRDPDLLPGTLAALLGIPENDSRTPLDAVIDYLRDRHTLIVLDTCEHLVEACGSLADTLLRATPRVSVLATSRQPLDAPGERVLPVDPLPIDARDGGDAVELFEQRAAEVVAGFAVDGSNHADVVRLCRRLDGIPLAIELAAVRLRALPLEVLAARIDQKFRLLTGNRNSRVERHATLGTAIEWSYDLCTEQEKLLWARLGVFAGTFDIESVEQVCAGGELPLEDVLEALVNLVDKSVIQRVGGAYGDRYRMLDTIREFGVQMLAATEDELQVRERHLDRFTALAEEYGEHTFDTDQMERTHTLNRDHENLRVALEYAVSRSDGDKAAALSGGLWCYWLMIGRLTEGRYWQTKVLEQFPEPCKERSWALNIRAHLAIFQGDPAVGVVDAKASAEVARQIGDPWLEGRGQMYVMFGYTFLGDHDTAAAAEEITARLLEPIDSPVGLSLFYGCRAYMYLQSGRLDKAVADNERSLEMIGAGSGERWMQSYNYFMIGVARFLQGEAAACTAAACVGLRMKHEIGDPVGTAYCLELLAWLAADAGRPERATWLLGTADVLWRRAGKRLSGQPRMEAFHEQATETIHQALDEVRYQELWRAGAARELELVIASAEADSDKLLSAVPGSSVRDDSTVLTRREYEVARLAAQGMSNREIAQRLVISKRTADAHMEHILAKLGISRRAHIRDRLDDFRPDED</sequence>
<evidence type="ECO:0000313" key="2">
    <source>
        <dbReference type="EMBL" id="MBO2455164.1"/>
    </source>
</evidence>
<dbReference type="RefSeq" id="WP_208263393.1">
    <property type="nucleotide sequence ID" value="NZ_JAGEOJ010000033.1"/>
</dbReference>
<dbReference type="InterPro" id="IPR058852">
    <property type="entry name" value="HTH_77"/>
</dbReference>
<reference evidence="2" key="1">
    <citation type="submission" date="2021-03" db="EMBL/GenBank/DDBJ databases">
        <authorList>
            <person name="Kanchanasin P."/>
            <person name="Saeng-In P."/>
            <person name="Phongsopitanun W."/>
            <person name="Yuki M."/>
            <person name="Kudo T."/>
            <person name="Ohkuma M."/>
            <person name="Tanasupawat S."/>
        </authorList>
    </citation>
    <scope>NUCLEOTIDE SEQUENCE</scope>
    <source>
        <strain evidence="2">GKU 128</strain>
    </source>
</reference>
<name>A0A939PUA6_9ACTN</name>
<evidence type="ECO:0000313" key="3">
    <source>
        <dbReference type="Proteomes" id="UP000669179"/>
    </source>
</evidence>
<accession>A0A939PUA6</accession>
<dbReference type="InterPro" id="IPR000792">
    <property type="entry name" value="Tscrpt_reg_LuxR_C"/>
</dbReference>
<dbReference type="GO" id="GO:0003677">
    <property type="term" value="F:DNA binding"/>
    <property type="evidence" value="ECO:0007669"/>
    <property type="project" value="InterPro"/>
</dbReference>
<dbReference type="GO" id="GO:0006355">
    <property type="term" value="P:regulation of DNA-templated transcription"/>
    <property type="evidence" value="ECO:0007669"/>
    <property type="project" value="InterPro"/>
</dbReference>
<dbReference type="Pfam" id="PF00196">
    <property type="entry name" value="GerE"/>
    <property type="match status" value="1"/>
</dbReference>
<dbReference type="Gene3D" id="1.25.40.10">
    <property type="entry name" value="Tetratricopeptide repeat domain"/>
    <property type="match status" value="1"/>
</dbReference>
<dbReference type="Gene3D" id="1.10.10.10">
    <property type="entry name" value="Winged helix-like DNA-binding domain superfamily/Winged helix DNA-binding domain"/>
    <property type="match status" value="1"/>
</dbReference>
<proteinExistence type="predicted"/>
<dbReference type="InterPro" id="IPR016032">
    <property type="entry name" value="Sig_transdc_resp-reg_C-effctor"/>
</dbReference>
<protein>
    <submittedName>
        <fullName evidence="2">LuxR family transcriptional regulator</fullName>
    </submittedName>
</protein>
<gene>
    <name evidence="2" type="ORF">J4573_49320</name>
</gene>
<dbReference type="SMART" id="SM00421">
    <property type="entry name" value="HTH_LUXR"/>
    <property type="match status" value="1"/>
</dbReference>
<dbReference type="PRINTS" id="PR00038">
    <property type="entry name" value="HTHLUXR"/>
</dbReference>
<dbReference type="Proteomes" id="UP000669179">
    <property type="component" value="Unassembled WGS sequence"/>
</dbReference>
<dbReference type="EMBL" id="JAGEOJ010000033">
    <property type="protein sequence ID" value="MBO2455164.1"/>
    <property type="molecule type" value="Genomic_DNA"/>
</dbReference>
<feature type="domain" description="HTH luxR-type" evidence="1">
    <location>
        <begin position="701"/>
        <end position="766"/>
    </location>
</feature>
<dbReference type="PRINTS" id="PR00364">
    <property type="entry name" value="DISEASERSIST"/>
</dbReference>
<dbReference type="InterPro" id="IPR011990">
    <property type="entry name" value="TPR-like_helical_dom_sf"/>
</dbReference>
<evidence type="ECO:0000259" key="1">
    <source>
        <dbReference type="PROSITE" id="PS50043"/>
    </source>
</evidence>
<dbReference type="GO" id="GO:0016887">
    <property type="term" value="F:ATP hydrolysis activity"/>
    <property type="evidence" value="ECO:0007669"/>
    <property type="project" value="InterPro"/>
</dbReference>
<dbReference type="AlphaFoldDB" id="A0A939PUA6"/>
<dbReference type="InterPro" id="IPR049945">
    <property type="entry name" value="AAA_22"/>
</dbReference>
<keyword evidence="3" id="KW-1185">Reference proteome</keyword>
<dbReference type="InterPro" id="IPR027417">
    <property type="entry name" value="P-loop_NTPase"/>
</dbReference>
<dbReference type="Pfam" id="PF13401">
    <property type="entry name" value="AAA_22"/>
    <property type="match status" value="1"/>
</dbReference>
<dbReference type="SUPFAM" id="SSF48452">
    <property type="entry name" value="TPR-like"/>
    <property type="match status" value="1"/>
</dbReference>